<dbReference type="OrthoDB" id="445362at2759"/>
<evidence type="ECO:0000313" key="3">
    <source>
        <dbReference type="EMBL" id="ORZ24984.1"/>
    </source>
</evidence>
<dbReference type="PANTHER" id="PTHR13357">
    <property type="entry name" value="SH3 ADAPTER PROTEIN SPIN90 NCK INTERACTING PROTEIN WITH SH3 DOMAIN"/>
    <property type="match status" value="1"/>
</dbReference>
<dbReference type="EMBL" id="MCFF01000008">
    <property type="protein sequence ID" value="ORZ24984.1"/>
    <property type="molecule type" value="Genomic_DNA"/>
</dbReference>
<protein>
    <recommendedName>
        <fullName evidence="2">SPIN90/Ldb17 leucine-rich domain-containing protein</fullName>
    </recommendedName>
</protein>
<dbReference type="GO" id="GO:0051666">
    <property type="term" value="P:actin cortical patch localization"/>
    <property type="evidence" value="ECO:0007669"/>
    <property type="project" value="TreeGrafter"/>
</dbReference>
<dbReference type="GeneID" id="33571709"/>
<gene>
    <name evidence="3" type="ORF">BCR41DRAFT_420215</name>
</gene>
<dbReference type="InterPro" id="IPR018556">
    <property type="entry name" value="SPIN90/Ldb17_LRD"/>
</dbReference>
<accession>A0A1Y2GV95</accession>
<evidence type="ECO:0000256" key="1">
    <source>
        <dbReference type="SAM" id="MobiDB-lite"/>
    </source>
</evidence>
<organism evidence="3 4">
    <name type="scientific">Lobosporangium transversale</name>
    <dbReference type="NCBI Taxonomy" id="64571"/>
    <lineage>
        <taxon>Eukaryota</taxon>
        <taxon>Fungi</taxon>
        <taxon>Fungi incertae sedis</taxon>
        <taxon>Mucoromycota</taxon>
        <taxon>Mortierellomycotina</taxon>
        <taxon>Mortierellomycetes</taxon>
        <taxon>Mortierellales</taxon>
        <taxon>Mortierellaceae</taxon>
        <taxon>Lobosporangium</taxon>
    </lineage>
</organism>
<feature type="region of interest" description="Disordered" evidence="1">
    <location>
        <begin position="362"/>
        <end position="422"/>
    </location>
</feature>
<feature type="region of interest" description="Disordered" evidence="1">
    <location>
        <begin position="470"/>
        <end position="499"/>
    </location>
</feature>
<dbReference type="PANTHER" id="PTHR13357:SF1">
    <property type="entry name" value="NCK-INTERACTING PROTEIN WITH SH3 DOMAIN"/>
    <property type="match status" value="1"/>
</dbReference>
<evidence type="ECO:0000259" key="2">
    <source>
        <dbReference type="Pfam" id="PF09431"/>
    </source>
</evidence>
<dbReference type="RefSeq" id="XP_021883965.1">
    <property type="nucleotide sequence ID" value="XM_022029866.1"/>
</dbReference>
<dbReference type="GO" id="GO:0071933">
    <property type="term" value="F:Arp2/3 complex binding"/>
    <property type="evidence" value="ECO:0007669"/>
    <property type="project" value="TreeGrafter"/>
</dbReference>
<evidence type="ECO:0000313" key="4">
    <source>
        <dbReference type="Proteomes" id="UP000193648"/>
    </source>
</evidence>
<dbReference type="InterPro" id="IPR030125">
    <property type="entry name" value="SPIN90/Ldb17"/>
</dbReference>
<dbReference type="FunCoup" id="A0A1Y2GV95">
    <property type="interactions" value="13"/>
</dbReference>
<feature type="compositionally biased region" description="Low complexity" evidence="1">
    <location>
        <begin position="373"/>
        <end position="422"/>
    </location>
</feature>
<dbReference type="AlphaFoldDB" id="A0A1Y2GV95"/>
<dbReference type="GO" id="GO:0000147">
    <property type="term" value="P:actin cortical patch assembly"/>
    <property type="evidence" value="ECO:0007669"/>
    <property type="project" value="TreeGrafter"/>
</dbReference>
<name>A0A1Y2GV95_9FUNG</name>
<feature type="domain" description="SPIN90/Ldb17 leucine-rich" evidence="2">
    <location>
        <begin position="182"/>
        <end position="325"/>
    </location>
</feature>
<sequence length="534" mass="60220">MDFVTYQFESSSQFYDELNDLLQEGGFHDSPESQVNTYISLIVQYQGQFLDQSGQDLAQCCYRLFDSDLFQNNTLSITSTISDRAVQNQAEEDLWVTYHFLYYAGMVTPKAYNWMLTSEFFAKLKYQILRMGGMRLQPLAITLMYEICRVQSLKPQELAILDEDFLHYLLDLVERTRTDEDEGVNYSIIKLLLTCNEQFMLNQTACKAAYNYTPSNTLLVVLADRPGASCTFGENLIFMLNRAEDPSLQMLILKLLYLLFTSPKTQLRYFFYTNDLHVLVDVIIRELWDLPEEQEPIRHAYLRVLGPLLKNSQLAQEQDTYKRPEILKLLAQLGGEEMDESLRQHLWEQEMRELEKLQAENENRKLTYRDRQSSNATIASTSTSTSSTTSTLLSSFSSRPQVRSSSISSCSCNSSSSSLCSSPIVDKKTAHAIQRPASSSSISSAGSVILENVLPPASGHSSCPVHMHMASPPSTPGAISGFIERRDSPLPPRSASPTTQRLVERVLREWLEHELKATAAASAAAAVSSTTTHC</sequence>
<dbReference type="Proteomes" id="UP000193648">
    <property type="component" value="Unassembled WGS sequence"/>
</dbReference>
<feature type="compositionally biased region" description="Basic and acidic residues" evidence="1">
    <location>
        <begin position="362"/>
        <end position="372"/>
    </location>
</feature>
<comment type="caution">
    <text evidence="3">The sequence shown here is derived from an EMBL/GenBank/DDBJ whole genome shotgun (WGS) entry which is preliminary data.</text>
</comment>
<dbReference type="GO" id="GO:0030479">
    <property type="term" value="C:actin cortical patch"/>
    <property type="evidence" value="ECO:0007669"/>
    <property type="project" value="TreeGrafter"/>
</dbReference>
<dbReference type="Pfam" id="PF09431">
    <property type="entry name" value="SPIN90_LRD"/>
    <property type="match status" value="1"/>
</dbReference>
<keyword evidence="4" id="KW-1185">Reference proteome</keyword>
<dbReference type="STRING" id="64571.A0A1Y2GV95"/>
<reference evidence="3 4" key="1">
    <citation type="submission" date="2016-07" db="EMBL/GenBank/DDBJ databases">
        <title>Pervasive Adenine N6-methylation of Active Genes in Fungi.</title>
        <authorList>
            <consortium name="DOE Joint Genome Institute"/>
            <person name="Mondo S.J."/>
            <person name="Dannebaum R.O."/>
            <person name="Kuo R.C."/>
            <person name="Labutti K."/>
            <person name="Haridas S."/>
            <person name="Kuo A."/>
            <person name="Salamov A."/>
            <person name="Ahrendt S.R."/>
            <person name="Lipzen A."/>
            <person name="Sullivan W."/>
            <person name="Andreopoulos W.B."/>
            <person name="Clum A."/>
            <person name="Lindquist E."/>
            <person name="Daum C."/>
            <person name="Ramamoorthy G.K."/>
            <person name="Gryganskyi A."/>
            <person name="Culley D."/>
            <person name="Magnuson J.K."/>
            <person name="James T.Y."/>
            <person name="O'Malley M.A."/>
            <person name="Stajich J.E."/>
            <person name="Spatafora J.W."/>
            <person name="Visel A."/>
            <person name="Grigoriev I.V."/>
        </authorList>
    </citation>
    <scope>NUCLEOTIDE SEQUENCE [LARGE SCALE GENOMIC DNA]</scope>
    <source>
        <strain evidence="3 4">NRRL 3116</strain>
    </source>
</reference>
<proteinExistence type="predicted"/>
<dbReference type="InParanoid" id="A0A1Y2GV95"/>
<dbReference type="GO" id="GO:0006897">
    <property type="term" value="P:endocytosis"/>
    <property type="evidence" value="ECO:0007669"/>
    <property type="project" value="TreeGrafter"/>
</dbReference>